<dbReference type="Proteomes" id="UP000009139">
    <property type="component" value="Chromosome"/>
</dbReference>
<dbReference type="InterPro" id="IPR012341">
    <property type="entry name" value="6hp_glycosidase-like_sf"/>
</dbReference>
<evidence type="ECO:0000259" key="1">
    <source>
        <dbReference type="Pfam" id="PF06202"/>
    </source>
</evidence>
<dbReference type="InterPro" id="IPR008928">
    <property type="entry name" value="6-hairpin_glycosidase_sf"/>
</dbReference>
<evidence type="ECO:0000313" key="3">
    <source>
        <dbReference type="EMBL" id="CAB49942.1"/>
    </source>
</evidence>
<reference evidence="3" key="2">
    <citation type="journal article" date="2000" name="J. Mol. Biol.">
        <title>Archaeal homologs of eukaryotic methylation guide small nucleolar RNAs: lessons from the Pyrococcus genomes.</title>
        <authorList>
            <person name="Gaspin C."/>
            <person name="Cavaille J."/>
            <person name="Erauso G."/>
        </authorList>
    </citation>
    <scope>NUCLEOTIDE SEQUENCE</scope>
    <source>
        <strain evidence="3">Orsay</strain>
    </source>
</reference>
<reference evidence="3 5" key="4">
    <citation type="journal article" date="2003" name="Mol. Microbiol.">
        <title>An integrated analysis of the genome of the hyperthermophilic archaeon Pyrococcus abyssi.</title>
        <authorList>
            <person name="Cohen G."/>
            <person name="Barbe V."/>
            <person name="Flament D."/>
            <person name="Galperin M."/>
            <person name="Heilig R."/>
            <person name="Ripp R."/>
            <person name="Lecompte O."/>
            <person name="Prieur D."/>
            <person name="Poch O."/>
            <person name="Quellerou J."/>
            <person name="Thierry J.C."/>
            <person name="Van der Oost J."/>
            <person name="Weissenbach J."/>
            <person name="Zivanovic Y."/>
            <person name="Forterre P."/>
        </authorList>
    </citation>
    <scope>NUCLEOTIDE SEQUENCE [LARGE SCALE GENOMIC DNA]</scope>
    <source>
        <strain evidence="5">GE5 / Orsay</strain>
        <strain evidence="3">Orsay</strain>
    </source>
</reference>
<dbReference type="eggNOG" id="arCOG03287">
    <property type="taxonomic scope" value="Archaea"/>
</dbReference>
<dbReference type="KEGG" id="pab:PAB0689"/>
<dbReference type="Pfam" id="PF14742">
    <property type="entry name" value="GDE_N_bis"/>
    <property type="match status" value="1"/>
</dbReference>
<accession>Q9UZW4</accession>
<evidence type="ECO:0000313" key="5">
    <source>
        <dbReference type="Proteomes" id="UP000000810"/>
    </source>
</evidence>
<evidence type="ECO:0000259" key="2">
    <source>
        <dbReference type="Pfam" id="PF14742"/>
    </source>
</evidence>
<evidence type="ECO:0000313" key="6">
    <source>
        <dbReference type="Proteomes" id="UP000009139"/>
    </source>
</evidence>
<dbReference type="InterPro" id="IPR032856">
    <property type="entry name" value="GDE_N_bis"/>
</dbReference>
<dbReference type="STRING" id="272844.PAB0689"/>
<dbReference type="HOGENOM" id="CLU_019216_1_0_2"/>
<dbReference type="EMBL" id="AJ248286">
    <property type="protein sequence ID" value="CAB49942.1"/>
    <property type="molecule type" value="Genomic_DNA"/>
</dbReference>
<evidence type="ECO:0000313" key="4">
    <source>
        <dbReference type="EMBL" id="CCE70441.1"/>
    </source>
</evidence>
<sequence>MDLNMIMLLSNGSLFFVGEGRMNGLYFLDTRFISNLKLEIPAKLINSYASLSKAVFTYQGDNFMAVREVKLEDAYEEVLHLYGRGHVKVRYTFEVPMEDIFEVRGFGKVKLQRSVSLEGRKFRYRGRDGIIRELEVETNMEFLGNEVVKDVNLENFKEETLYLRLKPRTSLNVQFPRPPRLELRIKTNITWLDSLLKRALKEILSISVKTPDGLVPFAGLPYFAAPFGRDAIITSLFLLPWYPEFARGTLKFFSKFQGKVENPRNEEEPGKIPHEVRFGELSISQLLPFHPYYGSVDATPLYVILAGEYLKWTGDRELIEELRGILTRAVDWILAKLREGYITYTPGILKNKGWKDSAEGIPDEDGKPAKPPIALVEVQGYAYKALLYSAEMGLTSHDSKYLLKEARKLKKRFNRDFKVGKYYGLAIDGDGRVIKVVASNMGHLLFTGIVENGKGIEERLMEEDMLGRWGIRTLSSREKAYNPFSYHNGSIWPHDNAIISWGLEEPWEVTKRIFMACRVLKSLPEFYAGVDSKVPLVPSRSNYPQAWSSASLFGLMRTLMRNEEISIKLFNGSQSSKDLEA</sequence>
<dbReference type="SUPFAM" id="SSF48208">
    <property type="entry name" value="Six-hairpin glycosidases"/>
    <property type="match status" value="1"/>
</dbReference>
<dbReference type="PATRIC" id="fig|272844.11.peg.1084"/>
<dbReference type="InterPro" id="IPR032790">
    <property type="entry name" value="GDE_C"/>
</dbReference>
<reference evidence="3" key="1">
    <citation type="submission" date="1999-07" db="EMBL/GenBank/DDBJ databases">
        <authorList>
            <person name="Genoscope"/>
        </authorList>
    </citation>
    <scope>NUCLEOTIDE SEQUENCE</scope>
    <source>
        <strain evidence="3">Orsay</strain>
    </source>
</reference>
<proteinExistence type="predicted"/>
<dbReference type="Gene3D" id="1.50.10.10">
    <property type="match status" value="1"/>
</dbReference>
<feature type="domain" description="Putative glycogen debranching enzyme N-terminal" evidence="2">
    <location>
        <begin position="18"/>
        <end position="161"/>
    </location>
</feature>
<protein>
    <submittedName>
        <fullName evidence="3">Uncharacterized protein</fullName>
    </submittedName>
</protein>
<name>Q9UZW4_PYRAB</name>
<dbReference type="PIR" id="A75080">
    <property type="entry name" value="A75080"/>
</dbReference>
<organism evidence="3 5">
    <name type="scientific">Pyrococcus abyssi (strain GE5 / Orsay)</name>
    <dbReference type="NCBI Taxonomy" id="272844"/>
    <lineage>
        <taxon>Archaea</taxon>
        <taxon>Methanobacteriati</taxon>
        <taxon>Methanobacteriota</taxon>
        <taxon>Thermococci</taxon>
        <taxon>Thermococcales</taxon>
        <taxon>Thermococcaceae</taxon>
        <taxon>Pyrococcus</taxon>
    </lineage>
</organism>
<reference evidence="4 6" key="5">
    <citation type="journal article" date="2012" name="Curr. Microbiol.">
        <title>Re-annotation of two hyperthermophilic archaea Pyrococcus abyssi GE5 and Pyrococcus furiosus DSM 3638.</title>
        <authorList>
            <person name="Gao J."/>
            <person name="Wang J."/>
        </authorList>
    </citation>
    <scope>GENOME REANNOTATION</scope>
    <source>
        <strain evidence="4">GE5</strain>
        <strain evidence="6">GE5 / Orsay</strain>
    </source>
</reference>
<dbReference type="Pfam" id="PF06202">
    <property type="entry name" value="GDE_C"/>
    <property type="match status" value="1"/>
</dbReference>
<dbReference type="GO" id="GO:0005975">
    <property type="term" value="P:carbohydrate metabolic process"/>
    <property type="evidence" value="ECO:0007669"/>
    <property type="project" value="InterPro"/>
</dbReference>
<dbReference type="AlphaFoldDB" id="Q9UZW4"/>
<dbReference type="Proteomes" id="UP000000810">
    <property type="component" value="Chromosome"/>
</dbReference>
<dbReference type="EMBL" id="HE613800">
    <property type="protein sequence ID" value="CCE70441.1"/>
    <property type="molecule type" value="Genomic_DNA"/>
</dbReference>
<feature type="domain" description="Glycogen debranching enzyme C-terminal" evidence="1">
    <location>
        <begin position="217"/>
        <end position="551"/>
    </location>
</feature>
<reference evidence="3" key="3">
    <citation type="journal article" date="2001" name="Genome Res.">
        <title>Genome evolution at the genus level: comparison of three complete genomes of hyperthermophilic archaea.</title>
        <authorList>
            <person name="Lecompte O."/>
            <person name="Ripp R."/>
            <person name="Puzos-Barbe V."/>
            <person name="Duprat S."/>
            <person name="Heilig R."/>
            <person name="Dietrich J."/>
            <person name="Thierry J.C."/>
            <person name="Poch O."/>
        </authorList>
    </citation>
    <scope>NUCLEOTIDE SEQUENCE</scope>
    <source>
        <strain evidence="3">Orsay</strain>
    </source>
</reference>
<gene>
    <name evidence="3" type="ordered locus">PAB0689</name>
</gene>
<keyword evidence="5" id="KW-1185">Reference proteome</keyword>